<evidence type="ECO:0000256" key="9">
    <source>
        <dbReference type="ARBA" id="ARBA00023310"/>
    </source>
</evidence>
<gene>
    <name evidence="11" type="ORF">QWZ14_07035</name>
</gene>
<comment type="function">
    <text evidence="1">Produces ATP from ADP in the presence of a proton gradient across the membrane. The gamma chain is believed to be important in regulating ATPase activity and the flow of protons through the CF(0) complex.</text>
</comment>
<sequence length="281" mass="29589">MTERLGDIGGRIEGIRQLGAVVNAMRGIAAARARQARDQLAAVDSYAASIAAAIGHALALAPPAHPSASRKLALILFCAEQGFAGAFSERVLDAVGADLATSAVFLIGTRGASVAAERGVAIGWSGAMPSHSPGVPKLADGIAEVIYDRILRGEIDQVDAVFSQWEPGHGTHVERQRLLPFDAARMPYPADSNPPLITLPPDVLLRALTADFVHAQLCKAALHAFAAENEARMTAMASARNQIERRLAELQARQRLVRQEEITAEIIELAAGETAGRASGG</sequence>
<evidence type="ECO:0000313" key="11">
    <source>
        <dbReference type="EMBL" id="MDN3564128.1"/>
    </source>
</evidence>
<organism evidence="11 12">
    <name type="scientific">Paeniroseomonas aquatica</name>
    <dbReference type="NCBI Taxonomy" id="373043"/>
    <lineage>
        <taxon>Bacteria</taxon>
        <taxon>Pseudomonadati</taxon>
        <taxon>Pseudomonadota</taxon>
        <taxon>Alphaproteobacteria</taxon>
        <taxon>Acetobacterales</taxon>
        <taxon>Acetobacteraceae</taxon>
        <taxon>Paeniroseomonas</taxon>
    </lineage>
</organism>
<evidence type="ECO:0000256" key="7">
    <source>
        <dbReference type="ARBA" id="ARBA00023136"/>
    </source>
</evidence>
<dbReference type="InterPro" id="IPR000131">
    <property type="entry name" value="ATP_synth_F1_gsu"/>
</dbReference>
<keyword evidence="7" id="KW-0472">Membrane</keyword>
<accession>A0ABT8A2Y5</accession>
<evidence type="ECO:0000256" key="8">
    <source>
        <dbReference type="ARBA" id="ARBA00023196"/>
    </source>
</evidence>
<reference evidence="12" key="1">
    <citation type="journal article" date="2019" name="Int. J. Syst. Evol. Microbiol.">
        <title>The Global Catalogue of Microorganisms (GCM) 10K type strain sequencing project: providing services to taxonomists for standard genome sequencing and annotation.</title>
        <authorList>
            <consortium name="The Broad Institute Genomics Platform"/>
            <consortium name="The Broad Institute Genome Sequencing Center for Infectious Disease"/>
            <person name="Wu L."/>
            <person name="Ma J."/>
        </authorList>
    </citation>
    <scope>NUCLEOTIDE SEQUENCE [LARGE SCALE GENOMIC DNA]</scope>
    <source>
        <strain evidence="12">CECT 7131</strain>
    </source>
</reference>
<dbReference type="EMBL" id="JAUFPN010000060">
    <property type="protein sequence ID" value="MDN3564128.1"/>
    <property type="molecule type" value="Genomic_DNA"/>
</dbReference>
<evidence type="ECO:0000313" key="12">
    <source>
        <dbReference type="Proteomes" id="UP001529369"/>
    </source>
</evidence>
<protein>
    <submittedName>
        <fullName evidence="11">FoF1 ATP synthase subunit gamma</fullName>
    </submittedName>
</protein>
<keyword evidence="10" id="KW-0175">Coiled coil</keyword>
<evidence type="ECO:0000256" key="4">
    <source>
        <dbReference type="ARBA" id="ARBA00022448"/>
    </source>
</evidence>
<comment type="similarity">
    <text evidence="3">Belongs to the ATPase gamma chain family.</text>
</comment>
<evidence type="ECO:0000256" key="3">
    <source>
        <dbReference type="ARBA" id="ARBA00007681"/>
    </source>
</evidence>
<dbReference type="PRINTS" id="PR00126">
    <property type="entry name" value="ATPASEGAMMA"/>
</dbReference>
<evidence type="ECO:0000256" key="5">
    <source>
        <dbReference type="ARBA" id="ARBA00022781"/>
    </source>
</evidence>
<evidence type="ECO:0000256" key="2">
    <source>
        <dbReference type="ARBA" id="ARBA00004170"/>
    </source>
</evidence>
<name>A0ABT8A2Y5_9PROT</name>
<dbReference type="SUPFAM" id="SSF52943">
    <property type="entry name" value="ATP synthase (F1-ATPase), gamma subunit"/>
    <property type="match status" value="1"/>
</dbReference>
<dbReference type="Gene3D" id="3.40.1380.10">
    <property type="match status" value="1"/>
</dbReference>
<keyword evidence="4" id="KW-0813">Transport</keyword>
<dbReference type="Gene3D" id="1.10.287.80">
    <property type="entry name" value="ATP synthase, gamma subunit, helix hairpin domain"/>
    <property type="match status" value="1"/>
</dbReference>
<dbReference type="Pfam" id="PF00231">
    <property type="entry name" value="ATP-synt"/>
    <property type="match status" value="1"/>
</dbReference>
<comment type="caution">
    <text evidence="11">The sequence shown here is derived from an EMBL/GenBank/DDBJ whole genome shotgun (WGS) entry which is preliminary data.</text>
</comment>
<keyword evidence="6" id="KW-0406">Ion transport</keyword>
<keyword evidence="5" id="KW-0375">Hydrogen ion transport</keyword>
<dbReference type="RefSeq" id="WP_290315915.1">
    <property type="nucleotide sequence ID" value="NZ_JAUFPN010000060.1"/>
</dbReference>
<evidence type="ECO:0000256" key="10">
    <source>
        <dbReference type="SAM" id="Coils"/>
    </source>
</evidence>
<evidence type="ECO:0000256" key="6">
    <source>
        <dbReference type="ARBA" id="ARBA00023065"/>
    </source>
</evidence>
<comment type="subcellular location">
    <subcellularLocation>
        <location evidence="2">Membrane</location>
        <topology evidence="2">Peripheral membrane protein</topology>
    </subcellularLocation>
</comment>
<evidence type="ECO:0000256" key="1">
    <source>
        <dbReference type="ARBA" id="ARBA00003456"/>
    </source>
</evidence>
<dbReference type="InterPro" id="IPR035968">
    <property type="entry name" value="ATP_synth_F1_ATPase_gsu"/>
</dbReference>
<feature type="coiled-coil region" evidence="10">
    <location>
        <begin position="233"/>
        <end position="260"/>
    </location>
</feature>
<keyword evidence="9" id="KW-0066">ATP synthesis</keyword>
<proteinExistence type="inferred from homology"/>
<keyword evidence="8" id="KW-0139">CF(1)</keyword>
<keyword evidence="12" id="KW-1185">Reference proteome</keyword>
<dbReference type="Proteomes" id="UP001529369">
    <property type="component" value="Unassembled WGS sequence"/>
</dbReference>